<evidence type="ECO:0000313" key="13">
    <source>
        <dbReference type="EMBL" id="MCU6706963.1"/>
    </source>
</evidence>
<dbReference type="GO" id="GO:0000166">
    <property type="term" value="F:nucleotide binding"/>
    <property type="evidence" value="ECO:0007669"/>
    <property type="project" value="UniProtKB-KW"/>
</dbReference>
<keyword evidence="8 9" id="KW-0694">RNA-binding</keyword>
<evidence type="ECO:0000259" key="12">
    <source>
        <dbReference type="Pfam" id="PF13735"/>
    </source>
</evidence>
<dbReference type="Pfam" id="PF12627">
    <property type="entry name" value="PolyA_pol_RNAbd"/>
    <property type="match status" value="1"/>
</dbReference>
<evidence type="ECO:0000313" key="14">
    <source>
        <dbReference type="Proteomes" id="UP001208131"/>
    </source>
</evidence>
<dbReference type="SUPFAM" id="SSF81891">
    <property type="entry name" value="Poly A polymerase C-terminal region-like"/>
    <property type="match status" value="1"/>
</dbReference>
<feature type="domain" description="tRNA nucleotidyltransferase/poly(A) polymerase RNA and SrmB- binding" evidence="11">
    <location>
        <begin position="172"/>
        <end position="229"/>
    </location>
</feature>
<dbReference type="InterPro" id="IPR043519">
    <property type="entry name" value="NT_sf"/>
</dbReference>
<dbReference type="AlphaFoldDB" id="A0AAE3LIM3"/>
<dbReference type="InterPro" id="IPR050264">
    <property type="entry name" value="Bact_CCA-adding_enz_type3_sf"/>
</dbReference>
<proteinExistence type="inferred from homology"/>
<dbReference type="InterPro" id="IPR032828">
    <property type="entry name" value="PolyA_RNA-bd"/>
</dbReference>
<comment type="similarity">
    <text evidence="9">Belongs to the tRNA nucleotidyltransferase/poly(A) polymerase family.</text>
</comment>
<sequence length="450" mass="51929">MEIFIPQFVRTALDRLNECGYEGYIVGGCVRDSLLGKKPHDYDVCTNCTPDKMLEVFANFRTIETGLKHGTLTILIEGEPVEITCYRSDGEYIGHRKPAQVTFESSLEEDLKRRDFTVNAMAYSPKEGLIDLYGGQGDLEKGIIKCVGEPEKRFDEDALRILRGLKFSSCLGFEIEEKTSKAILEQRELLKSISAERIASELKKLLCGKGVRKILLDYREVIAVFIPELRESFDFRQNNPHHFLDVYGHICLSVENVRPQWQMRLTMLLHDIGKPRMHTVDENGISHFKKHQFQGAYMAEKILKRLRIDNASAKYIYELIWEHDNRIPATKKSVRRFMAQHDFDFVMDYLEVRRADTYAQSDYKRQEKLAELDHIAELAMEIKEDNECIHICDLDINGKDLLQMGFGGKDIGIGLELALNGVIDEKVENKKEELKGYIESNFKRQDKDNT</sequence>
<dbReference type="Proteomes" id="UP001208131">
    <property type="component" value="Unassembled WGS sequence"/>
</dbReference>
<evidence type="ECO:0000259" key="10">
    <source>
        <dbReference type="Pfam" id="PF01743"/>
    </source>
</evidence>
<keyword evidence="7" id="KW-0460">Magnesium</keyword>
<name>A0AAE3LIM3_9FIRM</name>
<gene>
    <name evidence="13" type="ORF">OCV57_13675</name>
</gene>
<evidence type="ECO:0000256" key="9">
    <source>
        <dbReference type="RuleBase" id="RU003953"/>
    </source>
</evidence>
<dbReference type="RefSeq" id="WP_267301990.1">
    <property type="nucleotide sequence ID" value="NZ_JAOQJZ010000021.1"/>
</dbReference>
<dbReference type="PANTHER" id="PTHR46173">
    <property type="entry name" value="CCA TRNA NUCLEOTIDYLTRANSFERASE 1, MITOCHONDRIAL"/>
    <property type="match status" value="1"/>
</dbReference>
<keyword evidence="5" id="KW-0479">Metal-binding</keyword>
<dbReference type="SUPFAM" id="SSF81301">
    <property type="entry name" value="Nucleotidyltransferase"/>
    <property type="match status" value="1"/>
</dbReference>
<dbReference type="Gene3D" id="1.10.246.80">
    <property type="match status" value="1"/>
</dbReference>
<dbReference type="EMBL" id="JAOQJZ010000021">
    <property type="protein sequence ID" value="MCU6706963.1"/>
    <property type="molecule type" value="Genomic_DNA"/>
</dbReference>
<feature type="domain" description="Poly A polymerase head" evidence="10">
    <location>
        <begin position="24"/>
        <end position="144"/>
    </location>
</feature>
<dbReference type="GO" id="GO:0000049">
    <property type="term" value="F:tRNA binding"/>
    <property type="evidence" value="ECO:0007669"/>
    <property type="project" value="TreeGrafter"/>
</dbReference>
<organism evidence="13 14">
    <name type="scientific">Hominimerdicola aceti</name>
    <dbReference type="NCBI Taxonomy" id="2981726"/>
    <lineage>
        <taxon>Bacteria</taxon>
        <taxon>Bacillati</taxon>
        <taxon>Bacillota</taxon>
        <taxon>Clostridia</taxon>
        <taxon>Eubacteriales</taxon>
        <taxon>Oscillospiraceae</taxon>
        <taxon>Hominimerdicola</taxon>
    </lineage>
</organism>
<accession>A0AAE3LIM3</accession>
<evidence type="ECO:0000256" key="8">
    <source>
        <dbReference type="ARBA" id="ARBA00022884"/>
    </source>
</evidence>
<evidence type="ECO:0000256" key="4">
    <source>
        <dbReference type="ARBA" id="ARBA00022695"/>
    </source>
</evidence>
<keyword evidence="4" id="KW-0548">Nucleotidyltransferase</keyword>
<dbReference type="Gene3D" id="1.10.3090.10">
    <property type="entry name" value="cca-adding enzyme, domain 2"/>
    <property type="match status" value="1"/>
</dbReference>
<dbReference type="InterPro" id="IPR002646">
    <property type="entry name" value="PolA_pol_head_dom"/>
</dbReference>
<dbReference type="Gene3D" id="3.30.460.10">
    <property type="entry name" value="Beta Polymerase, domain 2"/>
    <property type="match status" value="1"/>
</dbReference>
<dbReference type="CDD" id="cd05398">
    <property type="entry name" value="NT_ClassII-CCAase"/>
    <property type="match status" value="1"/>
</dbReference>
<keyword evidence="6" id="KW-0547">Nucleotide-binding</keyword>
<reference evidence="13 14" key="1">
    <citation type="journal article" date="2021" name="ISME Commun">
        <title>Automated analysis of genomic sequences facilitates high-throughput and comprehensive description of bacteria.</title>
        <authorList>
            <person name="Hitch T.C.A."/>
        </authorList>
    </citation>
    <scope>NUCLEOTIDE SEQUENCE [LARGE SCALE GENOMIC DNA]</scope>
    <source>
        <strain evidence="13 14">Sanger_31</strain>
    </source>
</reference>
<comment type="cofactor">
    <cofactor evidence="1">
        <name>Mg(2+)</name>
        <dbReference type="ChEBI" id="CHEBI:18420"/>
    </cofactor>
</comment>
<keyword evidence="2 9" id="KW-0808">Transferase</keyword>
<dbReference type="GO" id="GO:0016779">
    <property type="term" value="F:nucleotidyltransferase activity"/>
    <property type="evidence" value="ECO:0007669"/>
    <property type="project" value="UniProtKB-KW"/>
</dbReference>
<keyword evidence="14" id="KW-1185">Reference proteome</keyword>
<evidence type="ECO:0000256" key="1">
    <source>
        <dbReference type="ARBA" id="ARBA00001946"/>
    </source>
</evidence>
<comment type="caution">
    <text evidence="13">The sequence shown here is derived from an EMBL/GenBank/DDBJ whole genome shotgun (WGS) entry which is preliminary data.</text>
</comment>
<protein>
    <submittedName>
        <fullName evidence="13">HD domain-containing protein</fullName>
    </submittedName>
</protein>
<evidence type="ECO:0000256" key="2">
    <source>
        <dbReference type="ARBA" id="ARBA00022679"/>
    </source>
</evidence>
<keyword evidence="3" id="KW-0819">tRNA processing</keyword>
<evidence type="ECO:0000256" key="3">
    <source>
        <dbReference type="ARBA" id="ARBA00022694"/>
    </source>
</evidence>
<dbReference type="GO" id="GO:0008033">
    <property type="term" value="P:tRNA processing"/>
    <property type="evidence" value="ECO:0007669"/>
    <property type="project" value="UniProtKB-KW"/>
</dbReference>
<feature type="domain" description="CCA-adding enzyme C-terminal" evidence="12">
    <location>
        <begin position="299"/>
        <end position="434"/>
    </location>
</feature>
<dbReference type="PANTHER" id="PTHR46173:SF1">
    <property type="entry name" value="CCA TRNA NUCLEOTIDYLTRANSFERASE 1, MITOCHONDRIAL"/>
    <property type="match status" value="1"/>
</dbReference>
<evidence type="ECO:0000256" key="6">
    <source>
        <dbReference type="ARBA" id="ARBA00022741"/>
    </source>
</evidence>
<evidence type="ECO:0000256" key="5">
    <source>
        <dbReference type="ARBA" id="ARBA00022723"/>
    </source>
</evidence>
<dbReference type="InterPro" id="IPR003607">
    <property type="entry name" value="HD/PDEase_dom"/>
</dbReference>
<dbReference type="Pfam" id="PF13735">
    <property type="entry name" value="tRNA_NucTran2_2"/>
    <property type="match status" value="1"/>
</dbReference>
<dbReference type="GO" id="GO:0046872">
    <property type="term" value="F:metal ion binding"/>
    <property type="evidence" value="ECO:0007669"/>
    <property type="project" value="UniProtKB-KW"/>
</dbReference>
<dbReference type="Pfam" id="PF01743">
    <property type="entry name" value="PolyA_pol"/>
    <property type="match status" value="1"/>
</dbReference>
<evidence type="ECO:0000259" key="11">
    <source>
        <dbReference type="Pfam" id="PF12627"/>
    </source>
</evidence>
<dbReference type="InterPro" id="IPR032810">
    <property type="entry name" value="CCA-adding_enz_C"/>
</dbReference>
<dbReference type="CDD" id="cd00077">
    <property type="entry name" value="HDc"/>
    <property type="match status" value="1"/>
</dbReference>
<evidence type="ECO:0000256" key="7">
    <source>
        <dbReference type="ARBA" id="ARBA00022842"/>
    </source>
</evidence>